<keyword evidence="10 12" id="KW-0472">Membrane</keyword>
<evidence type="ECO:0000256" key="9">
    <source>
        <dbReference type="ARBA" id="ARBA00022989"/>
    </source>
</evidence>
<dbReference type="GO" id="GO:0006487">
    <property type="term" value="P:protein N-linked glycosylation"/>
    <property type="evidence" value="ECO:0007669"/>
    <property type="project" value="TreeGrafter"/>
</dbReference>
<dbReference type="InterPro" id="IPR038013">
    <property type="entry name" value="ALG11"/>
</dbReference>
<feature type="chain" id="PRO_5039294224" description="GDP-Man:Man(3)GlcNAc(2)-PP-Dol alpha-1,2-mannosyltransferase" evidence="13">
    <location>
        <begin position="26"/>
        <end position="520"/>
    </location>
</feature>
<dbReference type="Pfam" id="PF15924">
    <property type="entry name" value="ALG11_N"/>
    <property type="match status" value="2"/>
</dbReference>
<dbReference type="Gene3D" id="3.40.50.2000">
    <property type="entry name" value="Glycogen Phosphorylase B"/>
    <property type="match status" value="1"/>
</dbReference>
<keyword evidence="13" id="KW-0732">Signal</keyword>
<sequence length="520" mass="58936">MALWDLLLATLTSSLLSLLLFSAAAAVISGRRGRRRAVGFFHPYTNDGGGGERVLWCAVKAVQEENPDFDCAVFTGDDASPQSLAARALDRFGVKLLRPPQVAPVPSLDPTNRNSHRFALDHAMVAVVPFIGFAEIYIDFECRDWTLVEVVRLYRRKWIEEHTYPHFTMIGQSLGSVYLSWEALCKFTPQFYFDTSGYAFTYPLARIFGCKVICYTHYPTISSDMVSRVLQQSSMYNNDALIASSMLLSWCKVVYYTLFSWLYGLVGSYAHLAMVNSSWTRSHIESLWKIPRRTKRVYPPCDTSSLQLLPLERPVRSPVIISVAQFRPEKAHGLQLEAFVLAVRRLDQDLPRPRLLFVGSCRNKQDEERLQKLKNRSEELNVDDYVEFHRDVMYRFDLHRCLDLVQLLGGAVAGLHCMIDEHFGISIVEYMAAGVIPIAHNSAGPKMDIVLNECGHRTGFLASSKEEYAEAILEVLRMPEPERLAIATAARKRAQRFSEQKFFEDFKAAVQPILAPKASS</sequence>
<dbReference type="InterPro" id="IPR031814">
    <property type="entry name" value="ALG11_N"/>
</dbReference>
<proteinExistence type="inferred from homology"/>
<keyword evidence="8 12" id="KW-0256">Endoplasmic reticulum</keyword>
<dbReference type="InterPro" id="IPR001296">
    <property type="entry name" value="Glyco_trans_1"/>
</dbReference>
<dbReference type="EMBL" id="CP097508">
    <property type="protein sequence ID" value="URE10090.1"/>
    <property type="molecule type" value="Genomic_DNA"/>
</dbReference>
<evidence type="ECO:0000313" key="16">
    <source>
        <dbReference type="EMBL" id="URE10090.1"/>
    </source>
</evidence>
<dbReference type="Pfam" id="PF00534">
    <property type="entry name" value="Glycos_transf_1"/>
    <property type="match status" value="1"/>
</dbReference>
<evidence type="ECO:0000259" key="15">
    <source>
        <dbReference type="Pfam" id="PF15924"/>
    </source>
</evidence>
<feature type="domain" description="ALG11 mannosyltransferase N-terminal" evidence="15">
    <location>
        <begin position="36"/>
        <end position="98"/>
    </location>
</feature>
<comment type="pathway">
    <text evidence="2 12">Protein modification; protein glycosylation.</text>
</comment>
<keyword evidence="5 12" id="KW-0328">Glycosyltransferase</keyword>
<dbReference type="PANTHER" id="PTHR45919:SF1">
    <property type="entry name" value="GDP-MAN:MAN(3)GLCNAC(2)-PP-DOL ALPHA-1,2-MANNOSYLTRANSFERASE"/>
    <property type="match status" value="1"/>
</dbReference>
<evidence type="ECO:0000256" key="2">
    <source>
        <dbReference type="ARBA" id="ARBA00004922"/>
    </source>
</evidence>
<evidence type="ECO:0000256" key="1">
    <source>
        <dbReference type="ARBA" id="ARBA00004389"/>
    </source>
</evidence>
<dbReference type="EC" id="2.4.1.131" evidence="3 12"/>
<dbReference type="OrthoDB" id="2276068at2759"/>
<gene>
    <name evidence="16" type="ORF">MUK42_23438</name>
</gene>
<comment type="catalytic activity">
    <reaction evidence="11 12">
        <text>an alpha-D-Man-(1-&gt;3)-[alpha-D-Man-(1-&gt;6)]-beta-D-Man-(1-&gt;4)-beta-D-GlcNAc-(1-&gt;4)-alpha-D-GlcNAc-diphospho-di-trans,poly-cis-dolichol + 2 GDP-alpha-D-mannose = an alpha-D-Man-(1-&gt;2)-alpha-D-Man-(1-&gt;2)-alpha-D-Man-(1-&gt;3)-[alpha-D-Man-(1-&gt;6)]-beta-D-Man-(1-&gt;4)-beta-D-GlcNAc-(1-&gt;4)-alpha-D-GlcNAc-diphospho-di-trans,poly-cis-dolichol + 2 GDP + 2 H(+)</text>
        <dbReference type="Rhea" id="RHEA:29523"/>
        <dbReference type="Rhea" id="RHEA-COMP:19515"/>
        <dbReference type="Rhea" id="RHEA-COMP:19516"/>
        <dbReference type="ChEBI" id="CHEBI:15378"/>
        <dbReference type="ChEBI" id="CHEBI:57527"/>
        <dbReference type="ChEBI" id="CHEBI:58189"/>
        <dbReference type="ChEBI" id="CHEBI:132511"/>
        <dbReference type="ChEBI" id="CHEBI:132515"/>
        <dbReference type="EC" id="2.4.1.131"/>
    </reaction>
    <physiologicalReaction direction="left-to-right" evidence="11 12">
        <dbReference type="Rhea" id="RHEA:29524"/>
    </physiologicalReaction>
</comment>
<name>A0A9E7G8K0_9LILI</name>
<feature type="domain" description="ALG11 mannosyltransferase N-terminal" evidence="15">
    <location>
        <begin position="147"/>
        <end position="288"/>
    </location>
</feature>
<evidence type="ECO:0000256" key="7">
    <source>
        <dbReference type="ARBA" id="ARBA00022692"/>
    </source>
</evidence>
<organism evidence="16 17">
    <name type="scientific">Musa troglodytarum</name>
    <name type="common">fe'i banana</name>
    <dbReference type="NCBI Taxonomy" id="320322"/>
    <lineage>
        <taxon>Eukaryota</taxon>
        <taxon>Viridiplantae</taxon>
        <taxon>Streptophyta</taxon>
        <taxon>Embryophyta</taxon>
        <taxon>Tracheophyta</taxon>
        <taxon>Spermatophyta</taxon>
        <taxon>Magnoliopsida</taxon>
        <taxon>Liliopsida</taxon>
        <taxon>Zingiberales</taxon>
        <taxon>Musaceae</taxon>
        <taxon>Musa</taxon>
    </lineage>
</organism>
<evidence type="ECO:0000256" key="5">
    <source>
        <dbReference type="ARBA" id="ARBA00022676"/>
    </source>
</evidence>
<comment type="similarity">
    <text evidence="12">Belongs to the glycosyltransferase group 1 family. Glycosyltransferase 4 subfamily.</text>
</comment>
<evidence type="ECO:0000256" key="6">
    <source>
        <dbReference type="ARBA" id="ARBA00022679"/>
    </source>
</evidence>
<evidence type="ECO:0000256" key="12">
    <source>
        <dbReference type="RuleBase" id="RU367051"/>
    </source>
</evidence>
<keyword evidence="6 12" id="KW-0808">Transferase</keyword>
<feature type="signal peptide" evidence="13">
    <location>
        <begin position="1"/>
        <end position="25"/>
    </location>
</feature>
<dbReference type="GO" id="GO:0004377">
    <property type="term" value="F:GDP-Man:Man(3)GlcNAc(2)-PP-Dol alpha-1,2-mannosyltransferase activity"/>
    <property type="evidence" value="ECO:0007669"/>
    <property type="project" value="UniProtKB-UniRule"/>
</dbReference>
<keyword evidence="9 12" id="KW-1133">Transmembrane helix</keyword>
<comment type="function">
    <text evidence="12">GDP-Man:Man(3)GlcNAc(2)-PP-Dol alpha-1,2-mannosyltransferase that operates in the biosynthetic pathway of dolichol-linked oligosaccharides, the glycan precursors employed in protein asparagine (N)-glycosylation. The assembly of dolichol-linked oligosaccharides begins on the cytosolic side of the endoplasmic reticulum membrane and finishes in its lumen. The sequential addition of sugars to dolichol pyrophosphate produces dolichol-linked oligosaccharides containing fourteen sugars, including two GlcNAcs, nine mannoses and three glucoses. Once assembled, the oligosaccharide is transferred from the lipid to nascent proteins by oligosaccharyltransferases. Catalyzes, on the cytoplasmic face of the endoplasmic reticulum, the addition of the fourth and fifth mannose residues to the dolichol-linked oligosaccharide chain, to produce Man(5)GlcNAc(2)-PP-dolichol core oligosaccharide.</text>
</comment>
<dbReference type="AlphaFoldDB" id="A0A9E7G8K0"/>
<dbReference type="PANTHER" id="PTHR45919">
    <property type="entry name" value="GDP-MAN:MAN(3)GLCNAC(2)-PP-DOL ALPHA-1,2-MANNOSYLTRANSFERASE"/>
    <property type="match status" value="1"/>
</dbReference>
<evidence type="ECO:0000256" key="3">
    <source>
        <dbReference type="ARBA" id="ARBA00012645"/>
    </source>
</evidence>
<feature type="transmembrane region" description="Helical" evidence="12">
    <location>
        <begin position="253"/>
        <end position="272"/>
    </location>
</feature>
<feature type="domain" description="Glycosyl transferase family 1" evidence="14">
    <location>
        <begin position="314"/>
        <end position="493"/>
    </location>
</feature>
<evidence type="ECO:0000259" key="14">
    <source>
        <dbReference type="Pfam" id="PF00534"/>
    </source>
</evidence>
<evidence type="ECO:0000256" key="11">
    <source>
        <dbReference type="ARBA" id="ARBA00045065"/>
    </source>
</evidence>
<comment type="subcellular location">
    <subcellularLocation>
        <location evidence="1">Endoplasmic reticulum membrane</location>
        <topology evidence="1">Single-pass membrane protein</topology>
    </subcellularLocation>
</comment>
<keyword evidence="7 12" id="KW-0812">Transmembrane</keyword>
<protein>
    <recommendedName>
        <fullName evidence="4 12">GDP-Man:Man(3)GlcNAc(2)-PP-Dol alpha-1,2-mannosyltransferase</fullName>
        <ecNumber evidence="3 12">2.4.1.131</ecNumber>
    </recommendedName>
</protein>
<evidence type="ECO:0000256" key="8">
    <source>
        <dbReference type="ARBA" id="ARBA00022824"/>
    </source>
</evidence>
<evidence type="ECO:0000313" key="17">
    <source>
        <dbReference type="Proteomes" id="UP001055439"/>
    </source>
</evidence>
<evidence type="ECO:0000256" key="10">
    <source>
        <dbReference type="ARBA" id="ARBA00023136"/>
    </source>
</evidence>
<evidence type="ECO:0000256" key="4">
    <source>
        <dbReference type="ARBA" id="ARBA00022018"/>
    </source>
</evidence>
<keyword evidence="17" id="KW-1185">Reference proteome</keyword>
<reference evidence="16" key="1">
    <citation type="submission" date="2022-05" db="EMBL/GenBank/DDBJ databases">
        <title>The Musa troglodytarum L. genome provides insights into the mechanism of non-climacteric behaviour and enrichment of carotenoids.</title>
        <authorList>
            <person name="Wang J."/>
        </authorList>
    </citation>
    <scope>NUCLEOTIDE SEQUENCE</scope>
    <source>
        <tissue evidence="16">Leaf</tissue>
    </source>
</reference>
<accession>A0A9E7G8K0</accession>
<dbReference type="SUPFAM" id="SSF53756">
    <property type="entry name" value="UDP-Glycosyltransferase/glycogen phosphorylase"/>
    <property type="match status" value="1"/>
</dbReference>
<dbReference type="CDD" id="cd03806">
    <property type="entry name" value="GT4_ALG11-like"/>
    <property type="match status" value="1"/>
</dbReference>
<dbReference type="GO" id="GO:0005789">
    <property type="term" value="C:endoplasmic reticulum membrane"/>
    <property type="evidence" value="ECO:0007669"/>
    <property type="project" value="UniProtKB-SubCell"/>
</dbReference>
<dbReference type="Proteomes" id="UP001055439">
    <property type="component" value="Chromosome 6"/>
</dbReference>
<evidence type="ECO:0000256" key="13">
    <source>
        <dbReference type="SAM" id="SignalP"/>
    </source>
</evidence>